<feature type="compositionally biased region" description="Basic and acidic residues" evidence="1">
    <location>
        <begin position="426"/>
        <end position="454"/>
    </location>
</feature>
<feature type="region of interest" description="Disordered" evidence="1">
    <location>
        <begin position="311"/>
        <end position="392"/>
    </location>
</feature>
<dbReference type="PANTHER" id="PTHR47877:SF3">
    <property type="entry name" value="LATE EMBRYOGENESIS ABUNDANT DOMAIN-CONTAINING PROTEIN _ LEA DOMAIN-CONTAINING PROTEIN"/>
    <property type="match status" value="1"/>
</dbReference>
<feature type="compositionally biased region" description="Basic and acidic residues" evidence="1">
    <location>
        <begin position="329"/>
        <end position="358"/>
    </location>
</feature>
<accession>A0A6N2LST7</accession>
<evidence type="ECO:0000313" key="2">
    <source>
        <dbReference type="EMBL" id="VFU44275.1"/>
    </source>
</evidence>
<dbReference type="AlphaFoldDB" id="A0A6N2LST7"/>
<proteinExistence type="predicted"/>
<feature type="compositionally biased region" description="Basic and acidic residues" evidence="1">
    <location>
        <begin position="1"/>
        <end position="25"/>
    </location>
</feature>
<feature type="compositionally biased region" description="Basic and acidic residues" evidence="1">
    <location>
        <begin position="33"/>
        <end position="48"/>
    </location>
</feature>
<reference evidence="2" key="1">
    <citation type="submission" date="2019-03" db="EMBL/GenBank/DDBJ databases">
        <authorList>
            <person name="Mank J."/>
            <person name="Almeida P."/>
        </authorList>
    </citation>
    <scope>NUCLEOTIDE SEQUENCE</scope>
    <source>
        <strain evidence="2">78183</strain>
    </source>
</reference>
<feature type="compositionally biased region" description="Basic and acidic residues" evidence="1">
    <location>
        <begin position="61"/>
        <end position="80"/>
    </location>
</feature>
<dbReference type="GO" id="GO:0009631">
    <property type="term" value="P:cold acclimation"/>
    <property type="evidence" value="ECO:0007669"/>
    <property type="project" value="TreeGrafter"/>
</dbReference>
<protein>
    <recommendedName>
        <fullName evidence="3">Seed biotin-containing protein SBP65</fullName>
    </recommendedName>
</protein>
<evidence type="ECO:0008006" key="3">
    <source>
        <dbReference type="Google" id="ProtNLM"/>
    </source>
</evidence>
<feature type="compositionally biased region" description="Basic and acidic residues" evidence="1">
    <location>
        <begin position="96"/>
        <end position="112"/>
    </location>
</feature>
<name>A0A6N2LST7_SALVM</name>
<evidence type="ECO:0000256" key="1">
    <source>
        <dbReference type="SAM" id="MobiDB-lite"/>
    </source>
</evidence>
<dbReference type="PANTHER" id="PTHR47877">
    <property type="entry name" value="LATE EMBRYOGENESIS ABUNDANT DOMAIN-CONTAINING PROTEIN / LEA DOMAIN-CONTAINING PROTEIN"/>
    <property type="match status" value="1"/>
</dbReference>
<organism evidence="2">
    <name type="scientific">Salix viminalis</name>
    <name type="common">Common osier</name>
    <name type="synonym">Basket willow</name>
    <dbReference type="NCBI Taxonomy" id="40686"/>
    <lineage>
        <taxon>Eukaryota</taxon>
        <taxon>Viridiplantae</taxon>
        <taxon>Streptophyta</taxon>
        <taxon>Embryophyta</taxon>
        <taxon>Tracheophyta</taxon>
        <taxon>Spermatophyta</taxon>
        <taxon>Magnoliopsida</taxon>
        <taxon>eudicotyledons</taxon>
        <taxon>Gunneridae</taxon>
        <taxon>Pentapetalae</taxon>
        <taxon>rosids</taxon>
        <taxon>fabids</taxon>
        <taxon>Malpighiales</taxon>
        <taxon>Salicaceae</taxon>
        <taxon>Saliceae</taxon>
        <taxon>Salix</taxon>
    </lineage>
</organism>
<gene>
    <name evidence="2" type="ORF">SVIM_LOCUS271228</name>
</gene>
<dbReference type="GO" id="GO:0005829">
    <property type="term" value="C:cytosol"/>
    <property type="evidence" value="ECO:0007669"/>
    <property type="project" value="TreeGrafter"/>
</dbReference>
<feature type="region of interest" description="Disordered" evidence="1">
    <location>
        <begin position="418"/>
        <end position="454"/>
    </location>
</feature>
<dbReference type="EMBL" id="CAADRP010001597">
    <property type="protein sequence ID" value="VFU44275.1"/>
    <property type="molecule type" value="Genomic_DNA"/>
</dbReference>
<sequence>MASLQSRRESATSERENSVERERVPKMASHFESLIEKPEEPVVRKPIGEDDNETGAQFESLSEKMREAGTDFSRERREEQEQQILKARGGYSVGKFDVEGKAEENGSDRNKEQQLSLDEITKLRETAQENSLEALKAAEERYEKAKNKASQVVGSAKKSVAEKAAQTKDMAADKAAQARDITAQKTAQGKDTVVEGAQKTTSYIADKGAQAKDTIVEGAWRTSEYVLEKSKAAKDYTVEKAVAAKDVTVESGKEAAHYVEKVAVNMKDKAAAAGWTAAHYTTEKAVEGTVAAARAVEYAGQKTTELAGKPLRAAKETAASTGESIMEYTARKKEEAERELEARKSAEGQGGEYKEESQVHATGGQGAEVANQFSEEITPEGEEQYWRRRQGQEASSLLGAIGETIVEIAQATKDLVIGQDPAGSAGKKDGYEASHFDHGKQEKKIKEENKKRSF</sequence>
<feature type="region of interest" description="Disordered" evidence="1">
    <location>
        <begin position="1"/>
        <end position="118"/>
    </location>
</feature>